<dbReference type="PANTHER" id="PTHR38926:SF72">
    <property type="entry name" value="IM:7136021-RELATED"/>
    <property type="match status" value="1"/>
</dbReference>
<dbReference type="Pfam" id="PF12937">
    <property type="entry name" value="F-box-like"/>
    <property type="match status" value="1"/>
</dbReference>
<dbReference type="OrthoDB" id="6487394at2759"/>
<dbReference type="InterPro" id="IPR001810">
    <property type="entry name" value="F-box_dom"/>
</dbReference>
<comment type="caution">
    <text evidence="2">The sequence shown here is derived from an EMBL/GenBank/DDBJ whole genome shotgun (WGS) entry which is preliminary data.</text>
</comment>
<name>A0A443SFK4_9ACAR</name>
<reference evidence="2 3" key="1">
    <citation type="journal article" date="2018" name="Gigascience">
        <title>Genomes of trombidid mites reveal novel predicted allergens and laterally-transferred genes associated with secondary metabolism.</title>
        <authorList>
            <person name="Dong X."/>
            <person name="Chaisiri K."/>
            <person name="Xia D."/>
            <person name="Armstrong S.D."/>
            <person name="Fang Y."/>
            <person name="Donnelly M.J."/>
            <person name="Kadowaki T."/>
            <person name="McGarry J.W."/>
            <person name="Darby A.C."/>
            <person name="Makepeace B.L."/>
        </authorList>
    </citation>
    <scope>NUCLEOTIDE SEQUENCE [LARGE SCALE GENOMIC DNA]</scope>
    <source>
        <strain evidence="2">UoL-UT</strain>
    </source>
</reference>
<dbReference type="PROSITE" id="PS50181">
    <property type="entry name" value="FBOX"/>
    <property type="match status" value="1"/>
</dbReference>
<dbReference type="InterPro" id="IPR032675">
    <property type="entry name" value="LRR_dom_sf"/>
</dbReference>
<dbReference type="VEuPathDB" id="VectorBase:LDEU005769"/>
<accession>A0A443SFK4</accession>
<proteinExistence type="predicted"/>
<evidence type="ECO:0000313" key="3">
    <source>
        <dbReference type="Proteomes" id="UP000288716"/>
    </source>
</evidence>
<dbReference type="EMBL" id="NCKV01002911">
    <property type="protein sequence ID" value="RWS26272.1"/>
    <property type="molecule type" value="Genomic_DNA"/>
</dbReference>
<gene>
    <name evidence="2" type="ORF">B4U80_13769</name>
</gene>
<dbReference type="Gene3D" id="3.80.10.10">
    <property type="entry name" value="Ribonuclease Inhibitor"/>
    <property type="match status" value="1"/>
</dbReference>
<dbReference type="STRING" id="299467.A0A443SFK4"/>
<sequence>MAQNVMDIEMSRVSIKWDISTERAKLMLRDLGVGFLPVDSQNSLNQNPMQMLSTCLTPTMSAVSLSTKKLRTGNEIASDFEEGDLHIEILSDEIMLRIFAFLPKSVIVGKCALVCKRWHRVAFDPSLWRKVDLSRKQLSADQLRCVLERQVVYARLASISINEVLTFTKTLNLQYLDLSMANITVDTVNNILNYCEKSLIKLSLESLDINQSTIELLSKQDDLKVLNLSLCRFTENKKEFCSKLPVTLKELDASWINDLLVSSLVRALPVNLLRLNLSGYRKNFSNDDIDYLTVKCSELRELNISDCTQICTKAMQFITVRLKNLEHLHLSRCYSIVFDDYSNCKSLKTISMFGLSTSSIICEKQVDINKHPFSSVARPTVANRRQFMWEVKMN</sequence>
<evidence type="ECO:0000313" key="2">
    <source>
        <dbReference type="EMBL" id="RWS26272.1"/>
    </source>
</evidence>
<dbReference type="SUPFAM" id="SSF52047">
    <property type="entry name" value="RNI-like"/>
    <property type="match status" value="1"/>
</dbReference>
<dbReference type="AlphaFoldDB" id="A0A443SFK4"/>
<organism evidence="2 3">
    <name type="scientific">Leptotrombidium deliense</name>
    <dbReference type="NCBI Taxonomy" id="299467"/>
    <lineage>
        <taxon>Eukaryota</taxon>
        <taxon>Metazoa</taxon>
        <taxon>Ecdysozoa</taxon>
        <taxon>Arthropoda</taxon>
        <taxon>Chelicerata</taxon>
        <taxon>Arachnida</taxon>
        <taxon>Acari</taxon>
        <taxon>Acariformes</taxon>
        <taxon>Trombidiformes</taxon>
        <taxon>Prostigmata</taxon>
        <taxon>Anystina</taxon>
        <taxon>Parasitengona</taxon>
        <taxon>Trombiculoidea</taxon>
        <taxon>Trombiculidae</taxon>
        <taxon>Leptotrombidium</taxon>
    </lineage>
</organism>
<keyword evidence="3" id="KW-1185">Reference proteome</keyword>
<feature type="domain" description="F-box" evidence="1">
    <location>
        <begin position="84"/>
        <end position="131"/>
    </location>
</feature>
<evidence type="ECO:0000259" key="1">
    <source>
        <dbReference type="PROSITE" id="PS50181"/>
    </source>
</evidence>
<dbReference type="PANTHER" id="PTHR38926">
    <property type="entry name" value="F-BOX DOMAIN CONTAINING PROTEIN, EXPRESSED"/>
    <property type="match status" value="1"/>
</dbReference>
<dbReference type="Proteomes" id="UP000288716">
    <property type="component" value="Unassembled WGS sequence"/>
</dbReference>
<protein>
    <recommendedName>
        <fullName evidence="1">F-box domain-containing protein</fullName>
    </recommendedName>
</protein>